<dbReference type="Proteomes" id="UP000261540">
    <property type="component" value="Unplaced"/>
</dbReference>
<reference evidence="13" key="1">
    <citation type="submission" date="2025-08" db="UniProtKB">
        <authorList>
            <consortium name="Ensembl"/>
        </authorList>
    </citation>
    <scope>IDENTIFICATION</scope>
</reference>
<dbReference type="GeneTree" id="ENSGT00390000012166"/>
<evidence type="ECO:0000256" key="7">
    <source>
        <dbReference type="ARBA" id="ARBA00023180"/>
    </source>
</evidence>
<evidence type="ECO:0000256" key="4">
    <source>
        <dbReference type="ARBA" id="ARBA00022692"/>
    </source>
</evidence>
<dbReference type="GO" id="GO:0061024">
    <property type="term" value="P:membrane organization"/>
    <property type="evidence" value="ECO:0007669"/>
    <property type="project" value="TreeGrafter"/>
</dbReference>
<dbReference type="Ensembl" id="ENSPKIT00000005164.1">
    <property type="protein sequence ID" value="ENSPKIP00000024457.1"/>
    <property type="gene ID" value="ENSPKIG00000007685.1"/>
</dbReference>
<dbReference type="GO" id="GO:0016020">
    <property type="term" value="C:membrane"/>
    <property type="evidence" value="ECO:0007669"/>
    <property type="project" value="TreeGrafter"/>
</dbReference>
<feature type="region of interest" description="Disordered" evidence="10">
    <location>
        <begin position="1"/>
        <end position="132"/>
    </location>
</feature>
<evidence type="ECO:0000256" key="6">
    <source>
        <dbReference type="ARBA" id="ARBA00023136"/>
    </source>
</evidence>
<keyword evidence="6 11" id="KW-0472">Membrane</keyword>
<evidence type="ECO:0000256" key="8">
    <source>
        <dbReference type="ARBA" id="ARBA00023242"/>
    </source>
</evidence>
<dbReference type="PANTHER" id="PTHR18843">
    <property type="entry name" value="TORSIN-1A-INTERACTING PROTEIN"/>
    <property type="match status" value="1"/>
</dbReference>
<keyword evidence="14" id="KW-1185">Reference proteome</keyword>
<sequence>MRAVTPGSPNMAPETRRRKRMFSSDDAVSTENPNTAIIKKRGRTTNKTPNKTLAKDSDQEDVVMDDSEIIQDFDSSKEHKRSGTRRRMPDVEMNGSEDQTYISQAVKEPPNKVRKLSVSEDGGSPDDSDTMDIQEDEENLNEDVIPERRSLFRAGDEKERDPCVKHLPAKIPESRIPIKMPTDEPERSRYNYTKARTDFTQRPVACSPGTGVQSQEKYSAALHCQKSHRDVTLDNIKDQWNANSLPHLAVSYSSRNQGKRITIKNPNIEERTEGWSKTLLSTLVLVLLCFLVVCLLLVGNNTDIAIPHDKNMTKGFEAQFMDLESQFPSQRAELWKKSKILLMRNLKTIQTKEPFSMILTSGLGAKKTLHCLAVCIATALSSALNVTVVQIDGASKALLDSSQVKLDIDKKLMEAFTDDKGVAVIQQFGELPPGSTLIFYKYCDHENAAFKNAFFIFTILLPVEELDPELTLKEVEETVQDHIEGRFLSSGQPASFDTIDADKLGGLWSRISHLVLPVVPEADTEQNGCRI</sequence>
<evidence type="ECO:0000256" key="9">
    <source>
        <dbReference type="ARBA" id="ARBA00037847"/>
    </source>
</evidence>
<dbReference type="Gene3D" id="3.40.50.12190">
    <property type="match status" value="1"/>
</dbReference>
<reference evidence="13" key="2">
    <citation type="submission" date="2025-09" db="UniProtKB">
        <authorList>
            <consortium name="Ensembl"/>
        </authorList>
    </citation>
    <scope>IDENTIFICATION</scope>
</reference>
<dbReference type="InterPro" id="IPR046753">
    <property type="entry name" value="TOIP1/2_C"/>
</dbReference>
<accession>A0A3B3S162</accession>
<evidence type="ECO:0000256" key="10">
    <source>
        <dbReference type="SAM" id="MobiDB-lite"/>
    </source>
</evidence>
<dbReference type="STRING" id="1676925.ENSPKIP00000024457"/>
<comment type="similarity">
    <text evidence="2">Belongs to the TOR1AIP family.</text>
</comment>
<dbReference type="AlphaFoldDB" id="A0A3B3S162"/>
<keyword evidence="5 11" id="KW-1133">Transmembrane helix</keyword>
<protein>
    <submittedName>
        <fullName evidence="13">Torsin-1A-interacting protein 2-like</fullName>
    </submittedName>
</protein>
<dbReference type="Pfam" id="PF05609">
    <property type="entry name" value="LAP1_C"/>
    <property type="match status" value="1"/>
</dbReference>
<evidence type="ECO:0000256" key="2">
    <source>
        <dbReference type="ARBA" id="ARBA00007860"/>
    </source>
</evidence>
<comment type="subcellular location">
    <subcellularLocation>
        <location evidence="9">Endomembrane system</location>
        <topology evidence="9">Single-pass membrane protein</topology>
    </subcellularLocation>
    <subcellularLocation>
        <location evidence="1">Nucleus envelope</location>
    </subcellularLocation>
</comment>
<feature type="compositionally biased region" description="Acidic residues" evidence="10">
    <location>
        <begin position="123"/>
        <end position="132"/>
    </location>
</feature>
<evidence type="ECO:0000256" key="5">
    <source>
        <dbReference type="ARBA" id="ARBA00022989"/>
    </source>
</evidence>
<dbReference type="InterPro" id="IPR008662">
    <property type="entry name" value="TOIP1/2"/>
</dbReference>
<feature type="transmembrane region" description="Helical" evidence="11">
    <location>
        <begin position="279"/>
        <end position="298"/>
    </location>
</feature>
<feature type="compositionally biased region" description="Acidic residues" evidence="10">
    <location>
        <begin position="58"/>
        <end position="71"/>
    </location>
</feature>
<evidence type="ECO:0000259" key="12">
    <source>
        <dbReference type="Pfam" id="PF05609"/>
    </source>
</evidence>
<evidence type="ECO:0000313" key="14">
    <source>
        <dbReference type="Proteomes" id="UP000261540"/>
    </source>
</evidence>
<dbReference type="InterPro" id="IPR038599">
    <property type="entry name" value="LAP1C-like_C_sf"/>
</dbReference>
<evidence type="ECO:0000313" key="13">
    <source>
        <dbReference type="Ensembl" id="ENSPKIP00000024457.1"/>
    </source>
</evidence>
<keyword evidence="8" id="KW-0539">Nucleus</keyword>
<dbReference type="PANTHER" id="PTHR18843:SF7">
    <property type="entry name" value="LAMINA-ASSOCIATED POLYPEPTIDE 1B ISOFORM 1-RELATED"/>
    <property type="match status" value="1"/>
</dbReference>
<feature type="domain" description="Torsin-1A-interacting protein 1/2 AAA+ activator" evidence="12">
    <location>
        <begin position="312"/>
        <end position="529"/>
    </location>
</feature>
<keyword evidence="7" id="KW-0325">Glycoprotein</keyword>
<feature type="compositionally biased region" description="Polar residues" evidence="10">
    <location>
        <begin position="26"/>
        <end position="35"/>
    </location>
</feature>
<keyword evidence="4 11" id="KW-0812">Transmembrane</keyword>
<keyword evidence="3" id="KW-0597">Phosphoprotein</keyword>
<organism evidence="13 14">
    <name type="scientific">Paramormyrops kingsleyae</name>
    <dbReference type="NCBI Taxonomy" id="1676925"/>
    <lineage>
        <taxon>Eukaryota</taxon>
        <taxon>Metazoa</taxon>
        <taxon>Chordata</taxon>
        <taxon>Craniata</taxon>
        <taxon>Vertebrata</taxon>
        <taxon>Euteleostomi</taxon>
        <taxon>Actinopterygii</taxon>
        <taxon>Neopterygii</taxon>
        <taxon>Teleostei</taxon>
        <taxon>Osteoglossocephala</taxon>
        <taxon>Osteoglossomorpha</taxon>
        <taxon>Osteoglossiformes</taxon>
        <taxon>Mormyridae</taxon>
        <taxon>Paramormyrops</taxon>
    </lineage>
</organism>
<evidence type="ECO:0000256" key="3">
    <source>
        <dbReference type="ARBA" id="ARBA00022553"/>
    </source>
</evidence>
<evidence type="ECO:0000256" key="11">
    <source>
        <dbReference type="SAM" id="Phobius"/>
    </source>
</evidence>
<dbReference type="GO" id="GO:0005635">
    <property type="term" value="C:nuclear envelope"/>
    <property type="evidence" value="ECO:0007669"/>
    <property type="project" value="UniProtKB-SubCell"/>
</dbReference>
<proteinExistence type="inferred from homology"/>
<dbReference type="GO" id="GO:0001671">
    <property type="term" value="F:ATPase activator activity"/>
    <property type="evidence" value="ECO:0007669"/>
    <property type="project" value="InterPro"/>
</dbReference>
<name>A0A3B3S162_9TELE</name>
<evidence type="ECO:0000256" key="1">
    <source>
        <dbReference type="ARBA" id="ARBA00004259"/>
    </source>
</evidence>